<reference evidence="4 5" key="1">
    <citation type="submission" date="2020-05" db="EMBL/GenBank/DDBJ databases">
        <title>Identification and distribution of gene clusters putatively required for synthesis of sphingolipid metabolism inhibitors in phylogenetically diverse species of the filamentous fungus Fusarium.</title>
        <authorList>
            <person name="Kim H.-S."/>
            <person name="Busman M."/>
            <person name="Brown D.W."/>
            <person name="Divon H."/>
            <person name="Uhlig S."/>
            <person name="Proctor R.H."/>
        </authorList>
    </citation>
    <scope>NUCLEOTIDE SEQUENCE [LARGE SCALE GENOMIC DNA]</scope>
    <source>
        <strain evidence="4 5">NRRL 25311</strain>
    </source>
</reference>
<comment type="caution">
    <text evidence="4">The sequence shown here is derived from an EMBL/GenBank/DDBJ whole genome shotgun (WGS) entry which is preliminary data.</text>
</comment>
<dbReference type="GO" id="GO:0005975">
    <property type="term" value="P:carbohydrate metabolic process"/>
    <property type="evidence" value="ECO:0007669"/>
    <property type="project" value="InterPro"/>
</dbReference>
<dbReference type="EMBL" id="JAAOAK010000018">
    <property type="protein sequence ID" value="KAF5694864.1"/>
    <property type="molecule type" value="Genomic_DNA"/>
</dbReference>
<evidence type="ECO:0000313" key="5">
    <source>
        <dbReference type="Proteomes" id="UP000562682"/>
    </source>
</evidence>
<dbReference type="InterPro" id="IPR000757">
    <property type="entry name" value="Beta-glucanase-like"/>
</dbReference>
<feature type="transmembrane region" description="Helical" evidence="2">
    <location>
        <begin position="72"/>
        <end position="98"/>
    </location>
</feature>
<accession>A0A8H5XJT5</accession>
<gene>
    <name evidence="4" type="ORF">FDENT_993</name>
</gene>
<feature type="region of interest" description="Disordered" evidence="1">
    <location>
        <begin position="24"/>
        <end position="43"/>
    </location>
</feature>
<dbReference type="Gene3D" id="2.60.120.200">
    <property type="match status" value="1"/>
</dbReference>
<protein>
    <submittedName>
        <fullName evidence="4">Beta-1,3-glucan binding protein</fullName>
    </submittedName>
</protein>
<dbReference type="PANTHER" id="PTHR10963">
    <property type="entry name" value="GLYCOSYL HYDROLASE-RELATED"/>
    <property type="match status" value="1"/>
</dbReference>
<organism evidence="4 5">
    <name type="scientific">Fusarium denticulatum</name>
    <dbReference type="NCBI Taxonomy" id="48507"/>
    <lineage>
        <taxon>Eukaryota</taxon>
        <taxon>Fungi</taxon>
        <taxon>Dikarya</taxon>
        <taxon>Ascomycota</taxon>
        <taxon>Pezizomycotina</taxon>
        <taxon>Sordariomycetes</taxon>
        <taxon>Hypocreomycetidae</taxon>
        <taxon>Hypocreales</taxon>
        <taxon>Nectriaceae</taxon>
        <taxon>Fusarium</taxon>
        <taxon>Fusarium fujikuroi species complex</taxon>
    </lineage>
</organism>
<sequence>MSSTAIRSSGSYLASTSHANSTEDLVRPSLAAQSSTESSVKKRFPERPYFHSRRVQKGTIERPYLAVKDPRGIWITIIPAFGIAVGLLAIALLTWSGYKSVDKHQYCTVFTDDFSNGFNSTIWNKQVEVGGYGNGEFALTTDTDENVFVRDGQLIIKPTLQTDKYLSETTKINLTAHGTCSATTTQDCVQVANLTASEIVAPVKSGRITTKNFGVIRYGRVEIVAKLAAGDWLLSQLMMSPAKDYYGAWPASGEIDIGMVRGNNYTYDNGRGNQQVSTQLHWGLDTSTDRWQSTSGARNSLRTTFHKDFHTFGLEWSDKYLFTWLDHRIAQVTYVKFNHPFYQHGGFHQTLLNGSQISNPWTGPGTSNATPFDRPFYLIIALAVGGTSGWFPDDVHAQKSKSTTVSASVLSIAHLDKSGSAWDTHQLLICHVIATKERGSVLPGFKKPFTPNVRLSNEACTQIEKFINGLEGKDPAISKHYLVGKYGTNLGEIWATLATVTAYTHKAATSTTINPPTASNQGSSPRKRPRRDAPPVNCNVQDSDDSGSSSSHEGNQGGEYMVQVAAKDLPPEDSVVLLITRVLNLISYCTQPFESQLVVDFRTERQKISLQIPGVDGAIIAIDDGGLTLAQVAMAAKIASSWNEWHISIRKIEIARKRETLILTDEETYLTYHKLRAPFNEFRLTIFPSLDDVLIQDQDVS</sequence>
<evidence type="ECO:0000256" key="1">
    <source>
        <dbReference type="SAM" id="MobiDB-lite"/>
    </source>
</evidence>
<feature type="compositionally biased region" description="Polar residues" evidence="1">
    <location>
        <begin position="510"/>
        <end position="524"/>
    </location>
</feature>
<evidence type="ECO:0000259" key="3">
    <source>
        <dbReference type="PROSITE" id="PS51762"/>
    </source>
</evidence>
<keyword evidence="2" id="KW-1133">Transmembrane helix</keyword>
<dbReference type="Pfam" id="PF00722">
    <property type="entry name" value="Glyco_hydro_16"/>
    <property type="match status" value="1"/>
</dbReference>
<dbReference type="SUPFAM" id="SSF49899">
    <property type="entry name" value="Concanavalin A-like lectins/glucanases"/>
    <property type="match status" value="1"/>
</dbReference>
<keyword evidence="2" id="KW-0472">Membrane</keyword>
<proteinExistence type="predicted"/>
<name>A0A8H5XJT5_9HYPO</name>
<feature type="domain" description="GH16" evidence="3">
    <location>
        <begin position="93"/>
        <end position="413"/>
    </location>
</feature>
<dbReference type="GO" id="GO:0004553">
    <property type="term" value="F:hydrolase activity, hydrolyzing O-glycosyl compounds"/>
    <property type="evidence" value="ECO:0007669"/>
    <property type="project" value="InterPro"/>
</dbReference>
<feature type="region of interest" description="Disordered" evidence="1">
    <location>
        <begin position="510"/>
        <end position="556"/>
    </location>
</feature>
<keyword evidence="2" id="KW-0812">Transmembrane</keyword>
<dbReference type="Proteomes" id="UP000562682">
    <property type="component" value="Unassembled WGS sequence"/>
</dbReference>
<evidence type="ECO:0000313" key="4">
    <source>
        <dbReference type="EMBL" id="KAF5694864.1"/>
    </source>
</evidence>
<dbReference type="PROSITE" id="PS51762">
    <property type="entry name" value="GH16_2"/>
    <property type="match status" value="1"/>
</dbReference>
<dbReference type="InterPro" id="IPR050546">
    <property type="entry name" value="Glycosyl_Hydrlase_16"/>
</dbReference>
<dbReference type="InterPro" id="IPR013320">
    <property type="entry name" value="ConA-like_dom_sf"/>
</dbReference>
<dbReference type="PANTHER" id="PTHR10963:SF62">
    <property type="entry name" value="GLUCAN 1,3-BETA-GLUCOSIDASE"/>
    <property type="match status" value="1"/>
</dbReference>
<keyword evidence="5" id="KW-1185">Reference proteome</keyword>
<dbReference type="AlphaFoldDB" id="A0A8H5XJT5"/>
<evidence type="ECO:0000256" key="2">
    <source>
        <dbReference type="SAM" id="Phobius"/>
    </source>
</evidence>